<accession>K9ZJH4</accession>
<gene>
    <name evidence="1" type="ordered locus">Anacy_4018</name>
</gene>
<dbReference type="Proteomes" id="UP000010474">
    <property type="component" value="Chromosome"/>
</dbReference>
<evidence type="ECO:0000313" key="2">
    <source>
        <dbReference type="Proteomes" id="UP000010474"/>
    </source>
</evidence>
<reference evidence="2" key="1">
    <citation type="journal article" date="2013" name="Proc. Natl. Acad. Sci. U.S.A.">
        <title>Improving the coverage of the cyanobacterial phylum using diversity-driven genome sequencing.</title>
        <authorList>
            <person name="Shih P.M."/>
            <person name="Wu D."/>
            <person name="Latifi A."/>
            <person name="Axen S.D."/>
            <person name="Fewer D.P."/>
            <person name="Talla E."/>
            <person name="Calteau A."/>
            <person name="Cai F."/>
            <person name="Tandeau de Marsac N."/>
            <person name="Rippka R."/>
            <person name="Herdman M."/>
            <person name="Sivonen K."/>
            <person name="Coursin T."/>
            <person name="Laurent T."/>
            <person name="Goodwin L."/>
            <person name="Nolan M."/>
            <person name="Davenport K.W."/>
            <person name="Han C.S."/>
            <person name="Rubin E.M."/>
            <person name="Eisen J.A."/>
            <person name="Woyke T."/>
            <person name="Gugger M."/>
            <person name="Kerfeld C.A."/>
        </authorList>
    </citation>
    <scope>NUCLEOTIDE SEQUENCE [LARGE SCALE GENOMIC DNA]</scope>
    <source>
        <strain evidence="2">ATCC 27899 / PCC 7122</strain>
    </source>
</reference>
<organism evidence="1 2">
    <name type="scientific">Anabaena cylindrica (strain ATCC 27899 / PCC 7122)</name>
    <dbReference type="NCBI Taxonomy" id="272123"/>
    <lineage>
        <taxon>Bacteria</taxon>
        <taxon>Bacillati</taxon>
        <taxon>Cyanobacteriota</taxon>
        <taxon>Cyanophyceae</taxon>
        <taxon>Nostocales</taxon>
        <taxon>Nostocaceae</taxon>
        <taxon>Anabaena</taxon>
    </lineage>
</organism>
<evidence type="ECO:0000313" key="1">
    <source>
        <dbReference type="EMBL" id="AFZ59388.1"/>
    </source>
</evidence>
<dbReference type="STRING" id="272123.Anacy_4018"/>
<dbReference type="OrthoDB" id="582478at2"/>
<dbReference type="eggNOG" id="ENOG5030HWP">
    <property type="taxonomic scope" value="Bacteria"/>
</dbReference>
<dbReference type="HOGENOM" id="CLU_1766117_0_0_3"/>
<dbReference type="KEGG" id="acy:Anacy_4018"/>
<protein>
    <submittedName>
        <fullName evidence="1">Uncharacterized protein</fullName>
    </submittedName>
</protein>
<dbReference type="EMBL" id="CP003659">
    <property type="protein sequence ID" value="AFZ59388.1"/>
    <property type="molecule type" value="Genomic_DNA"/>
</dbReference>
<sequence length="134" mass="15755">MNTLFDLEQYTCIKSVYDPAWDDKEDDPEQPYKSVLEDAKTTLIELPEHKKQQWMETYAVTRCGKKHFYFRYCFYSNRKISHIHIPGGNIENAIALQRKEIIQRAIALGKSPYEIQNFIRGGFGQNGYRLLDSK</sequence>
<dbReference type="AlphaFoldDB" id="K9ZJH4"/>
<proteinExistence type="predicted"/>
<dbReference type="RefSeq" id="WP_015216006.1">
    <property type="nucleotide sequence ID" value="NC_019771.1"/>
</dbReference>
<dbReference type="PATRIC" id="fig|272123.3.peg.4364"/>
<keyword evidence="2" id="KW-1185">Reference proteome</keyword>
<name>K9ZJH4_ANACC</name>